<dbReference type="AlphaFoldDB" id="A0A075ATT6"/>
<dbReference type="Proteomes" id="UP000030755">
    <property type="component" value="Unassembled WGS sequence"/>
</dbReference>
<dbReference type="HOGENOM" id="CLU_880424_0_0_1"/>
<keyword evidence="4" id="KW-1185">Reference proteome</keyword>
<dbReference type="OrthoDB" id="5600217at2759"/>
<gene>
    <name evidence="3" type="ORF">O9G_000482</name>
</gene>
<dbReference type="EMBL" id="KE561047">
    <property type="protein sequence ID" value="EPZ33706.1"/>
    <property type="molecule type" value="Genomic_DNA"/>
</dbReference>
<evidence type="ECO:0000313" key="4">
    <source>
        <dbReference type="Proteomes" id="UP000030755"/>
    </source>
</evidence>
<evidence type="ECO:0000313" key="3">
    <source>
        <dbReference type="EMBL" id="EPZ33706.1"/>
    </source>
</evidence>
<keyword evidence="1" id="KW-0175">Coiled coil</keyword>
<feature type="region of interest" description="Disordered" evidence="2">
    <location>
        <begin position="128"/>
        <end position="155"/>
    </location>
</feature>
<name>A0A075ATT6_ROZAC</name>
<accession>A0A075ATT6</accession>
<feature type="compositionally biased region" description="Basic and acidic residues" evidence="2">
    <location>
        <begin position="128"/>
        <end position="144"/>
    </location>
</feature>
<reference evidence="3 4" key="1">
    <citation type="journal article" date="2013" name="Curr. Biol.">
        <title>Shared signatures of parasitism and phylogenomics unite Cryptomycota and microsporidia.</title>
        <authorList>
            <person name="James T.Y."/>
            <person name="Pelin A."/>
            <person name="Bonen L."/>
            <person name="Ahrendt S."/>
            <person name="Sain D."/>
            <person name="Corradi N."/>
            <person name="Stajich J.E."/>
        </authorList>
    </citation>
    <scope>NUCLEOTIDE SEQUENCE [LARGE SCALE GENOMIC DNA]</scope>
    <source>
        <strain evidence="3 4">CSF55</strain>
    </source>
</reference>
<proteinExistence type="predicted"/>
<evidence type="ECO:0000256" key="1">
    <source>
        <dbReference type="SAM" id="Coils"/>
    </source>
</evidence>
<evidence type="ECO:0000256" key="2">
    <source>
        <dbReference type="SAM" id="MobiDB-lite"/>
    </source>
</evidence>
<sequence>MCEFSQWILKTKILREKAARYANGNTRVQVPVFTTTRSSKVYSLIISISQLEHENSSLKIKNNEFEAQIKALQSEKRDLLFGVQEWKEKYSNVKRSAAQLENFRKSILSVVEFGTGLDSPVQEQTRLQFRDSHTNSRKSSKEDIDALNGNNRPGRKMSYVLDASILQDEQKPAIHEDDHSFQITQSYFKESQMSNNDKPLDMEQLHSRIQDSLSKSASLENVNNFESDLNNTTNKHKFGDSKTFYHDTVSIDAPTLYKKIKKIVTTEQFEKFAGIISRFNTRQLTPEATIQQITPIIPDEFLLDQMRKLVISASIQ</sequence>
<protein>
    <submittedName>
        <fullName evidence="3">Uncharacterized protein</fullName>
    </submittedName>
</protein>
<organism evidence="3 4">
    <name type="scientific">Rozella allomycis (strain CSF55)</name>
    <dbReference type="NCBI Taxonomy" id="988480"/>
    <lineage>
        <taxon>Eukaryota</taxon>
        <taxon>Fungi</taxon>
        <taxon>Fungi incertae sedis</taxon>
        <taxon>Cryptomycota</taxon>
        <taxon>Cryptomycota incertae sedis</taxon>
        <taxon>Rozella</taxon>
    </lineage>
</organism>
<feature type="coiled-coil region" evidence="1">
    <location>
        <begin position="48"/>
        <end position="75"/>
    </location>
</feature>